<feature type="compositionally biased region" description="Acidic residues" evidence="1">
    <location>
        <begin position="272"/>
        <end position="284"/>
    </location>
</feature>
<evidence type="ECO:0000256" key="1">
    <source>
        <dbReference type="SAM" id="MobiDB-lite"/>
    </source>
</evidence>
<evidence type="ECO:0000256" key="2">
    <source>
        <dbReference type="SAM" id="Phobius"/>
    </source>
</evidence>
<dbReference type="AlphaFoldDB" id="A0A0C3SCI5"/>
<dbReference type="Pfam" id="PF20152">
    <property type="entry name" value="DUF6534"/>
    <property type="match status" value="1"/>
</dbReference>
<proteinExistence type="predicted"/>
<feature type="region of interest" description="Disordered" evidence="1">
    <location>
        <begin position="270"/>
        <end position="296"/>
    </location>
</feature>
<dbReference type="Proteomes" id="UP000053257">
    <property type="component" value="Unassembled WGS sequence"/>
</dbReference>
<feature type="transmembrane region" description="Helical" evidence="2">
    <location>
        <begin position="6"/>
        <end position="29"/>
    </location>
</feature>
<organism evidence="4 5">
    <name type="scientific">Phlebiopsis gigantea (strain 11061_1 CR5-6)</name>
    <name type="common">White-rot fungus</name>
    <name type="synonym">Peniophora gigantea</name>
    <dbReference type="NCBI Taxonomy" id="745531"/>
    <lineage>
        <taxon>Eukaryota</taxon>
        <taxon>Fungi</taxon>
        <taxon>Dikarya</taxon>
        <taxon>Basidiomycota</taxon>
        <taxon>Agaricomycotina</taxon>
        <taxon>Agaricomycetes</taxon>
        <taxon>Polyporales</taxon>
        <taxon>Phanerochaetaceae</taxon>
        <taxon>Phlebiopsis</taxon>
    </lineage>
</organism>
<feature type="transmembrane region" description="Helical" evidence="2">
    <location>
        <begin position="116"/>
        <end position="134"/>
    </location>
</feature>
<dbReference type="InterPro" id="IPR045339">
    <property type="entry name" value="DUF6534"/>
</dbReference>
<dbReference type="HOGENOM" id="CLU_046025_5_4_1"/>
<accession>A0A0C3SCI5</accession>
<protein>
    <recommendedName>
        <fullName evidence="3">DUF6534 domain-containing protein</fullName>
    </recommendedName>
</protein>
<reference evidence="4 5" key="1">
    <citation type="journal article" date="2014" name="PLoS Genet.">
        <title>Analysis of the Phlebiopsis gigantea genome, transcriptome and secretome provides insight into its pioneer colonization strategies of wood.</title>
        <authorList>
            <person name="Hori C."/>
            <person name="Ishida T."/>
            <person name="Igarashi K."/>
            <person name="Samejima M."/>
            <person name="Suzuki H."/>
            <person name="Master E."/>
            <person name="Ferreira P."/>
            <person name="Ruiz-Duenas F.J."/>
            <person name="Held B."/>
            <person name="Canessa P."/>
            <person name="Larrondo L.F."/>
            <person name="Schmoll M."/>
            <person name="Druzhinina I.S."/>
            <person name="Kubicek C.P."/>
            <person name="Gaskell J.A."/>
            <person name="Kersten P."/>
            <person name="St John F."/>
            <person name="Glasner J."/>
            <person name="Sabat G."/>
            <person name="Splinter BonDurant S."/>
            <person name="Syed K."/>
            <person name="Yadav J."/>
            <person name="Mgbeahuruike A.C."/>
            <person name="Kovalchuk A."/>
            <person name="Asiegbu F.O."/>
            <person name="Lackner G."/>
            <person name="Hoffmeister D."/>
            <person name="Rencoret J."/>
            <person name="Gutierrez A."/>
            <person name="Sun H."/>
            <person name="Lindquist E."/>
            <person name="Barry K."/>
            <person name="Riley R."/>
            <person name="Grigoriev I.V."/>
            <person name="Henrissat B."/>
            <person name="Kues U."/>
            <person name="Berka R.M."/>
            <person name="Martinez A.T."/>
            <person name="Covert S.F."/>
            <person name="Blanchette R.A."/>
            <person name="Cullen D."/>
        </authorList>
    </citation>
    <scope>NUCLEOTIDE SEQUENCE [LARGE SCALE GENOMIC DNA]</scope>
    <source>
        <strain evidence="4 5">11061_1 CR5-6</strain>
    </source>
</reference>
<dbReference type="EMBL" id="KN840473">
    <property type="protein sequence ID" value="KIP08845.1"/>
    <property type="molecule type" value="Genomic_DNA"/>
</dbReference>
<dbReference type="OrthoDB" id="2535105at2759"/>
<feature type="transmembrane region" description="Helical" evidence="2">
    <location>
        <begin position="154"/>
        <end position="178"/>
    </location>
</feature>
<dbReference type="PANTHER" id="PTHR40465:SF1">
    <property type="entry name" value="DUF6534 DOMAIN-CONTAINING PROTEIN"/>
    <property type="match status" value="1"/>
</dbReference>
<dbReference type="PANTHER" id="PTHR40465">
    <property type="entry name" value="CHROMOSOME 1, WHOLE GENOME SHOTGUN SEQUENCE"/>
    <property type="match status" value="1"/>
</dbReference>
<sequence>MNYNDTLGALFLGAMFNALLYGMMCLQCFHFLRNYECRGFLFKSSIWGLLFLDTLHMAFTSESVYTWTVRNFGNDALILKVPWTMAVSAVLTTCITAIVQCWYCHRMWILSEKNRLLTYPLICVIVLSAGFGLASNGKSFEMKNYQSYVSTHWLTYLNLGLSAAGDIYLTLALCYYLYQHRTPSSHREIYATINILLAYTINTGLLTSIVAIVTLITNATMPGNYIFVSTWVLQGEIYSNSLMASLTACQQLRRQPVVREPMTTLRFAQDTEATDDASAFEDGETGTGDVGEKEEL</sequence>
<keyword evidence="5" id="KW-1185">Reference proteome</keyword>
<evidence type="ECO:0000313" key="4">
    <source>
        <dbReference type="EMBL" id="KIP08845.1"/>
    </source>
</evidence>
<keyword evidence="2" id="KW-0812">Transmembrane</keyword>
<feature type="transmembrane region" description="Helical" evidence="2">
    <location>
        <begin position="190"/>
        <end position="216"/>
    </location>
</feature>
<feature type="transmembrane region" description="Helical" evidence="2">
    <location>
        <begin position="81"/>
        <end position="104"/>
    </location>
</feature>
<evidence type="ECO:0000259" key="3">
    <source>
        <dbReference type="Pfam" id="PF20152"/>
    </source>
</evidence>
<name>A0A0C3SCI5_PHLG1</name>
<feature type="domain" description="DUF6534" evidence="3">
    <location>
        <begin position="162"/>
        <end position="248"/>
    </location>
</feature>
<evidence type="ECO:0000313" key="5">
    <source>
        <dbReference type="Proteomes" id="UP000053257"/>
    </source>
</evidence>
<keyword evidence="2" id="KW-1133">Transmembrane helix</keyword>
<gene>
    <name evidence="4" type="ORF">PHLGIDRAFT_34740</name>
</gene>
<keyword evidence="2" id="KW-0472">Membrane</keyword>
<feature type="transmembrane region" description="Helical" evidence="2">
    <location>
        <begin position="41"/>
        <end position="61"/>
    </location>
</feature>